<feature type="signal peptide" evidence="1">
    <location>
        <begin position="1"/>
        <end position="20"/>
    </location>
</feature>
<dbReference type="AlphaFoldDB" id="Q9RUX9"/>
<dbReference type="PIR" id="A75420">
    <property type="entry name" value="A75420"/>
</dbReference>
<dbReference type="KEGG" id="dra:DR_1251"/>
<organism evidence="2 3">
    <name type="scientific">Deinococcus radiodurans (strain ATCC 13939 / DSM 20539 / JCM 16871 / CCUG 27074 / LMG 4051 / NBRC 15346 / NCIMB 9279 / VKM B-1422 / R1)</name>
    <dbReference type="NCBI Taxonomy" id="243230"/>
    <lineage>
        <taxon>Bacteria</taxon>
        <taxon>Thermotogati</taxon>
        <taxon>Deinococcota</taxon>
        <taxon>Deinococci</taxon>
        <taxon>Deinococcales</taxon>
        <taxon>Deinococcaceae</taxon>
        <taxon>Deinococcus</taxon>
    </lineage>
</organism>
<dbReference type="InParanoid" id="Q9RUX9"/>
<name>Q9RUX9_DEIRA</name>
<reference evidence="2 3" key="1">
    <citation type="journal article" date="1999" name="Science">
        <title>Genome sequence of the radioresistant bacterium Deinococcus radiodurans R1.</title>
        <authorList>
            <person name="White O."/>
            <person name="Eisen J.A."/>
            <person name="Heidelberg J.F."/>
            <person name="Hickey E.K."/>
            <person name="Peterson J.D."/>
            <person name="Dodson R.J."/>
            <person name="Haft D.H."/>
            <person name="Gwinn M.L."/>
            <person name="Nelson W.C."/>
            <person name="Richardson D.L."/>
            <person name="Moffat K.S."/>
            <person name="Qin H."/>
            <person name="Jiang L."/>
            <person name="Pamphile W."/>
            <person name="Crosby M."/>
            <person name="Shen M."/>
            <person name="Vamathevan J.J."/>
            <person name="Lam P."/>
            <person name="McDonald L."/>
            <person name="Utterback T."/>
            <person name="Zalewski C."/>
            <person name="Makarova K.S."/>
            <person name="Aravind L."/>
            <person name="Daly M.J."/>
            <person name="Minton K.W."/>
            <person name="Fleischmann R.D."/>
            <person name="Ketchum K.A."/>
            <person name="Nelson K.E."/>
            <person name="Salzberg S."/>
            <person name="Smith H.O."/>
            <person name="Venter J.C."/>
            <person name="Fraser C.M."/>
        </authorList>
    </citation>
    <scope>NUCLEOTIDE SEQUENCE [LARGE SCALE GENOMIC DNA]</scope>
    <source>
        <strain evidence="3">ATCC 13939 / DSM 20539 / JCM 16871 / LMG 4051 / NBRC 15346 / NCIMB 9279 / R1 / VKM B-1422</strain>
    </source>
</reference>
<dbReference type="HOGENOM" id="CLU_1364333_0_0_0"/>
<evidence type="ECO:0000313" key="2">
    <source>
        <dbReference type="EMBL" id="AAF10825.1"/>
    </source>
</evidence>
<protein>
    <submittedName>
        <fullName evidence="2">Uncharacterized protein</fullName>
    </submittedName>
</protein>
<dbReference type="RefSeq" id="WP_010887894.1">
    <property type="nucleotide sequence ID" value="NC_001263.1"/>
</dbReference>
<dbReference type="OrthoDB" id="77823at2"/>
<proteinExistence type="predicted"/>
<gene>
    <name evidence="2" type="ordered locus">DR_1251</name>
</gene>
<dbReference type="GeneID" id="69517497"/>
<dbReference type="PATRIC" id="fig|243230.17.peg.1446"/>
<dbReference type="EnsemblBacteria" id="AAF10825">
    <property type="protein sequence ID" value="AAF10825"/>
    <property type="gene ID" value="DR_1251"/>
</dbReference>
<dbReference type="EMBL" id="AE000513">
    <property type="protein sequence ID" value="AAF10825.1"/>
    <property type="molecule type" value="Genomic_DNA"/>
</dbReference>
<keyword evidence="1" id="KW-0732">Signal</keyword>
<evidence type="ECO:0000256" key="1">
    <source>
        <dbReference type="SAM" id="SignalP"/>
    </source>
</evidence>
<sequence length="185" mass="20269">MNKALVGATALALALPGARAADSPTIVQIRANYNAVNAQIEQGRYRAQRKEVRLCGDSVVSYTRWLDGRGVVRRLTAEQIDDAMNASTNTLTSLWFSASGRLGFVLYQSSDETYNVYTDAQGRIVNNGMTGRHETAELRVYFDSAGRVIRTLSKYAMPKNELAAHIADFKKMAAQPWGSLTGGCE</sequence>
<evidence type="ECO:0000313" key="3">
    <source>
        <dbReference type="Proteomes" id="UP000002524"/>
    </source>
</evidence>
<feature type="chain" id="PRO_5009974265" evidence="1">
    <location>
        <begin position="21"/>
        <end position="185"/>
    </location>
</feature>
<keyword evidence="3" id="KW-1185">Reference proteome</keyword>
<dbReference type="Proteomes" id="UP000002524">
    <property type="component" value="Chromosome 1"/>
</dbReference>
<dbReference type="PaxDb" id="243230-DR_1251"/>
<accession>Q9RUX9</accession>